<dbReference type="PANTHER" id="PTHR24221:SF590">
    <property type="entry name" value="COMPONENT LINKED WITH THE ASSEMBLY OF CYTOCHROME' TRANSPORT TRANSMEMBRANE ATP-BINDING PROTEIN ABC TRANSPORTER CYDD-RELATED"/>
    <property type="match status" value="1"/>
</dbReference>
<feature type="region of interest" description="Disordered" evidence="7">
    <location>
        <begin position="536"/>
        <end position="579"/>
    </location>
</feature>
<keyword evidence="3" id="KW-0547">Nucleotide-binding</keyword>
<dbReference type="SUPFAM" id="SSF90123">
    <property type="entry name" value="ABC transporter transmembrane region"/>
    <property type="match status" value="2"/>
</dbReference>
<evidence type="ECO:0000256" key="7">
    <source>
        <dbReference type="SAM" id="MobiDB-lite"/>
    </source>
</evidence>
<dbReference type="Pfam" id="PF00664">
    <property type="entry name" value="ABC_membrane"/>
    <property type="match status" value="1"/>
</dbReference>
<dbReference type="CDD" id="cd18584">
    <property type="entry name" value="ABC_6TM_AarD_CydD"/>
    <property type="match status" value="1"/>
</dbReference>
<keyword evidence="5 8" id="KW-1133">Transmembrane helix</keyword>
<dbReference type="InterPro" id="IPR003593">
    <property type="entry name" value="AAA+_ATPase"/>
</dbReference>
<sequence>MSGLDRRLLRHVPAVRRFAGLGAAMGIASAVLVIAQAGLLADTIAAAFLAGAGLGTLAVPLGALACVVLGRAALAWAAEVAAARAATTAVAQLRAALLDHVLRLGPRHPGLPSTGRLATLASRGLDGLDAYVGRYLPQLLIAATVPLVVGVRILTADWVSALVIGVTVPLIPVFMVLIGLRTRATTARQWNALAAIGHHFVDVVAGLDVLTAYGRARRQSRQIAVMSERYRVATMRGLRVAFLSSLALELLATLSVALVAVSVGLRLVEGQLDLATGLLVIVLAPEVYQPLRAVAARYHDSAEGSAAAADVCDVLELPAGDAVSTTAPDPAAGPVRLHAVGVDGRAGAILDGISVVIAPGEVLGISGPSGAGKSTLLDLLLGWRRPDRGAVTVDGVDLARVDRDAWLQRVAWVPQRPELVAGTVEDNLRLGAPRATVAELAAVATTAALDVPLDTPVHERGRGLSTGQQRRVALARALLADRPLVLLDEPTEGVDPDTEAALITGLRAALAGRTAVVVSHRRAVLDLCDRVLALPGRPARTGPAPRPQAPAPPREAAVRTSTDAAGGTDGEPGARRGDVRPLLTLIRPHRRRLAVAVLAGSGALGSTVALSATSAWLISAAALHPPVLTLLVAIAAVRLFGLAKGFLRYGERLASHDAALRVLAELRVRVWGALVRLGPAVTGRLRSGELLARMTGDVDAQQDVVVRALVPAAAAAVVGLATATGLGLLLPGAGITLAVGLACAGIVAPALTVALARRAAQRTAAAKGALTAAVVELLDARADLIACGAAGGRCRGIRTLEDRITGLTGRAATATGIGSGLTVLAIGGATVWCTALGVAALRAGTLPGTALAVIALTPLATAELVAALPDAAQRLATALPSARRLAELERAPAAVGEPARPRPVPPGRSLDAEGLTVRWPGADRDAVTGLDLQLPVGRRLVLTGPTGCGKSTVLAALMRTLEPRAGTVRLDGTDTRELAGDDVRTRIAWCGPATHLFDSTLRQNLLLAHPGADDGALVDALGRAGLAGWPAELPDGLDTPVGRGGGAVSGGERQRIGLARALLSDRPLLLLDEPTAHLDDATAARVRADLLRATAGRTALVVSHRPDELPALPRVCLPDPARHGVPHVRADRGE</sequence>
<feature type="transmembrane region" description="Helical" evidence="8">
    <location>
        <begin position="704"/>
        <end position="729"/>
    </location>
</feature>
<dbReference type="Gene3D" id="3.40.50.300">
    <property type="entry name" value="P-loop containing nucleotide triphosphate hydrolases"/>
    <property type="match status" value="2"/>
</dbReference>
<dbReference type="RefSeq" id="WP_343938243.1">
    <property type="nucleotide sequence ID" value="NZ_BAAAHP010000010.1"/>
</dbReference>
<dbReference type="Proteomes" id="UP001499967">
    <property type="component" value="Unassembled WGS sequence"/>
</dbReference>
<feature type="domain" description="ABC transmembrane type-1" evidence="10">
    <location>
        <begin position="594"/>
        <end position="877"/>
    </location>
</feature>
<dbReference type="PROSITE" id="PS50929">
    <property type="entry name" value="ABC_TM1F"/>
    <property type="match status" value="2"/>
</dbReference>
<comment type="subcellular location">
    <subcellularLocation>
        <location evidence="1">Cell membrane</location>
        <topology evidence="1">Multi-pass membrane protein</topology>
    </subcellularLocation>
</comment>
<feature type="transmembrane region" description="Helical" evidence="8">
    <location>
        <begin position="623"/>
        <end position="643"/>
    </location>
</feature>
<evidence type="ECO:0000313" key="12">
    <source>
        <dbReference type="Proteomes" id="UP001499967"/>
    </source>
</evidence>
<feature type="transmembrane region" description="Helical" evidence="8">
    <location>
        <begin position="47"/>
        <end position="69"/>
    </location>
</feature>
<reference evidence="12" key="1">
    <citation type="journal article" date="2019" name="Int. J. Syst. Evol. Microbiol.">
        <title>The Global Catalogue of Microorganisms (GCM) 10K type strain sequencing project: providing services to taxonomists for standard genome sequencing and annotation.</title>
        <authorList>
            <consortium name="The Broad Institute Genomics Platform"/>
            <consortium name="The Broad Institute Genome Sequencing Center for Infectious Disease"/>
            <person name="Wu L."/>
            <person name="Ma J."/>
        </authorList>
    </citation>
    <scope>NUCLEOTIDE SEQUENCE [LARGE SCALE GENOMIC DNA]</scope>
    <source>
        <strain evidence="12">JCM 11117</strain>
    </source>
</reference>
<evidence type="ECO:0000256" key="5">
    <source>
        <dbReference type="ARBA" id="ARBA00022989"/>
    </source>
</evidence>
<feature type="transmembrane region" description="Helical" evidence="8">
    <location>
        <begin position="161"/>
        <end position="180"/>
    </location>
</feature>
<evidence type="ECO:0000259" key="9">
    <source>
        <dbReference type="PROSITE" id="PS50893"/>
    </source>
</evidence>
<dbReference type="PANTHER" id="PTHR24221">
    <property type="entry name" value="ATP-BINDING CASSETTE SUB-FAMILY B"/>
    <property type="match status" value="1"/>
</dbReference>
<evidence type="ECO:0000256" key="4">
    <source>
        <dbReference type="ARBA" id="ARBA00022840"/>
    </source>
</evidence>
<keyword evidence="2 8" id="KW-0812">Transmembrane</keyword>
<accession>A0ABP3ZFR7</accession>
<keyword evidence="6 8" id="KW-0472">Membrane</keyword>
<dbReference type="InterPro" id="IPR036640">
    <property type="entry name" value="ABC1_TM_sf"/>
</dbReference>
<evidence type="ECO:0000259" key="10">
    <source>
        <dbReference type="PROSITE" id="PS50929"/>
    </source>
</evidence>
<feature type="transmembrane region" description="Helical" evidence="8">
    <location>
        <begin position="240"/>
        <end position="265"/>
    </location>
</feature>
<feature type="transmembrane region" description="Helical" evidence="8">
    <location>
        <begin position="735"/>
        <end position="756"/>
    </location>
</feature>
<dbReference type="SUPFAM" id="SSF52540">
    <property type="entry name" value="P-loop containing nucleoside triphosphate hydrolases"/>
    <property type="match status" value="2"/>
</dbReference>
<dbReference type="InterPro" id="IPR039421">
    <property type="entry name" value="Type_1_exporter"/>
</dbReference>
<proteinExistence type="predicted"/>
<dbReference type="CDD" id="cd03228">
    <property type="entry name" value="ABCC_MRP_Like"/>
    <property type="match status" value="1"/>
</dbReference>
<feature type="domain" description="ABC transporter" evidence="9">
    <location>
        <begin position="335"/>
        <end position="561"/>
    </location>
</feature>
<dbReference type="Pfam" id="PF00005">
    <property type="entry name" value="ABC_tran"/>
    <property type="match status" value="2"/>
</dbReference>
<comment type="caution">
    <text evidence="11">The sequence shown here is derived from an EMBL/GenBank/DDBJ whole genome shotgun (WGS) entry which is preliminary data.</text>
</comment>
<feature type="domain" description="ABC transporter" evidence="9">
    <location>
        <begin position="910"/>
        <end position="1134"/>
    </location>
</feature>
<keyword evidence="12" id="KW-1185">Reference proteome</keyword>
<dbReference type="EMBL" id="BAAAHP010000010">
    <property type="protein sequence ID" value="GAA0921247.1"/>
    <property type="molecule type" value="Genomic_DNA"/>
</dbReference>
<dbReference type="InterPro" id="IPR014223">
    <property type="entry name" value="ABC_CydC/D"/>
</dbReference>
<name>A0ABP3ZFR7_9PSEU</name>
<dbReference type="SMART" id="SM00382">
    <property type="entry name" value="AAA"/>
    <property type="match status" value="2"/>
</dbReference>
<dbReference type="NCBIfam" id="TIGR02857">
    <property type="entry name" value="CydD"/>
    <property type="match status" value="1"/>
</dbReference>
<feature type="transmembrane region" description="Helical" evidence="8">
    <location>
        <begin position="593"/>
        <end position="617"/>
    </location>
</feature>
<evidence type="ECO:0000256" key="2">
    <source>
        <dbReference type="ARBA" id="ARBA00022692"/>
    </source>
</evidence>
<dbReference type="PROSITE" id="PS50893">
    <property type="entry name" value="ABC_TRANSPORTER_2"/>
    <property type="match status" value="2"/>
</dbReference>
<evidence type="ECO:0000256" key="3">
    <source>
        <dbReference type="ARBA" id="ARBA00022741"/>
    </source>
</evidence>
<dbReference type="Gene3D" id="1.20.1560.10">
    <property type="entry name" value="ABC transporter type 1, transmembrane domain"/>
    <property type="match status" value="2"/>
</dbReference>
<feature type="transmembrane region" description="Helical" evidence="8">
    <location>
        <begin position="21"/>
        <end position="41"/>
    </location>
</feature>
<feature type="transmembrane region" description="Helical" evidence="8">
    <location>
        <begin position="271"/>
        <end position="288"/>
    </location>
</feature>
<dbReference type="InterPro" id="IPR003439">
    <property type="entry name" value="ABC_transporter-like_ATP-bd"/>
</dbReference>
<dbReference type="InterPro" id="IPR027417">
    <property type="entry name" value="P-loop_NTPase"/>
</dbReference>
<keyword evidence="4" id="KW-0067">ATP-binding</keyword>
<evidence type="ECO:0000256" key="6">
    <source>
        <dbReference type="ARBA" id="ARBA00023136"/>
    </source>
</evidence>
<dbReference type="InterPro" id="IPR017871">
    <property type="entry name" value="ABC_transporter-like_CS"/>
</dbReference>
<dbReference type="NCBIfam" id="TIGR02868">
    <property type="entry name" value="CydC"/>
    <property type="match status" value="1"/>
</dbReference>
<feature type="domain" description="ABC transmembrane type-1" evidence="10">
    <location>
        <begin position="21"/>
        <end position="303"/>
    </location>
</feature>
<evidence type="ECO:0000256" key="1">
    <source>
        <dbReference type="ARBA" id="ARBA00004651"/>
    </source>
</evidence>
<feature type="region of interest" description="Disordered" evidence="7">
    <location>
        <begin position="890"/>
        <end position="913"/>
    </location>
</feature>
<dbReference type="InterPro" id="IPR011527">
    <property type="entry name" value="ABC1_TM_dom"/>
</dbReference>
<protein>
    <submittedName>
        <fullName evidence="11">Thiol reductant ABC exporter subunit CydD</fullName>
    </submittedName>
</protein>
<organism evidence="11 12">
    <name type="scientific">Pseudonocardia zijingensis</name>
    <dbReference type="NCBI Taxonomy" id="153376"/>
    <lineage>
        <taxon>Bacteria</taxon>
        <taxon>Bacillati</taxon>
        <taxon>Actinomycetota</taxon>
        <taxon>Actinomycetes</taxon>
        <taxon>Pseudonocardiales</taxon>
        <taxon>Pseudonocardiaceae</taxon>
        <taxon>Pseudonocardia</taxon>
    </lineage>
</organism>
<dbReference type="PROSITE" id="PS00211">
    <property type="entry name" value="ABC_TRANSPORTER_1"/>
    <property type="match status" value="1"/>
</dbReference>
<evidence type="ECO:0000313" key="11">
    <source>
        <dbReference type="EMBL" id="GAA0921247.1"/>
    </source>
</evidence>
<feature type="transmembrane region" description="Helical" evidence="8">
    <location>
        <begin position="135"/>
        <end position="155"/>
    </location>
</feature>
<gene>
    <name evidence="11" type="primary">cydD</name>
    <name evidence="11" type="ORF">GCM10009559_04170</name>
</gene>
<evidence type="ECO:0000256" key="8">
    <source>
        <dbReference type="SAM" id="Phobius"/>
    </source>
</evidence>
<dbReference type="InterPro" id="IPR014216">
    <property type="entry name" value="ABC_transptr_CydD"/>
</dbReference>
<feature type="compositionally biased region" description="Pro residues" evidence="7">
    <location>
        <begin position="544"/>
        <end position="553"/>
    </location>
</feature>